<dbReference type="CDD" id="cd00431">
    <property type="entry name" value="cysteine_hydrolases"/>
    <property type="match status" value="1"/>
</dbReference>
<dbReference type="GeneID" id="97921577"/>
<comment type="caution">
    <text evidence="3">The sequence shown here is derived from an EMBL/GenBank/DDBJ whole genome shotgun (WGS) entry which is preliminary data.</text>
</comment>
<evidence type="ECO:0000259" key="2">
    <source>
        <dbReference type="Pfam" id="PF00857"/>
    </source>
</evidence>
<dbReference type="AlphaFoldDB" id="A0A109FQ84"/>
<dbReference type="Pfam" id="PF00857">
    <property type="entry name" value="Isochorismatase"/>
    <property type="match status" value="1"/>
</dbReference>
<evidence type="ECO:0000313" key="4">
    <source>
        <dbReference type="Proteomes" id="UP000067111"/>
    </source>
</evidence>
<dbReference type="SUPFAM" id="SSF52499">
    <property type="entry name" value="Isochorismatase-like hydrolases"/>
    <property type="match status" value="1"/>
</dbReference>
<dbReference type="EMBL" id="LRMR01000003">
    <property type="protein sequence ID" value="KWU52806.1"/>
    <property type="molecule type" value="Genomic_DNA"/>
</dbReference>
<dbReference type="InterPro" id="IPR050272">
    <property type="entry name" value="Isochorismatase-like_hydrls"/>
</dbReference>
<organism evidence="3 4">
    <name type="scientific">Pseudomonas palleroniana</name>
    <dbReference type="NCBI Taxonomy" id="191390"/>
    <lineage>
        <taxon>Bacteria</taxon>
        <taxon>Pseudomonadati</taxon>
        <taxon>Pseudomonadota</taxon>
        <taxon>Gammaproteobacteria</taxon>
        <taxon>Pseudomonadales</taxon>
        <taxon>Pseudomonadaceae</taxon>
        <taxon>Pseudomonas</taxon>
    </lineage>
</organism>
<dbReference type="PANTHER" id="PTHR43540">
    <property type="entry name" value="PEROXYUREIDOACRYLATE/UREIDOACRYLATE AMIDOHYDROLASE-RELATED"/>
    <property type="match status" value="1"/>
</dbReference>
<gene>
    <name evidence="3" type="ORF">AWV77_02750</name>
</gene>
<dbReference type="OrthoDB" id="9807387at2"/>
<feature type="domain" description="Isochorismatase-like" evidence="2">
    <location>
        <begin position="6"/>
        <end position="179"/>
    </location>
</feature>
<dbReference type="Gene3D" id="3.40.50.850">
    <property type="entry name" value="Isochorismatase-like"/>
    <property type="match status" value="1"/>
</dbReference>
<proteinExistence type="predicted"/>
<dbReference type="InterPro" id="IPR036380">
    <property type="entry name" value="Isochorismatase-like_sf"/>
</dbReference>
<dbReference type="InterPro" id="IPR000868">
    <property type="entry name" value="Isochorismatase-like_dom"/>
</dbReference>
<reference evidence="4" key="1">
    <citation type="submission" date="2016-01" db="EMBL/GenBank/DDBJ databases">
        <authorList>
            <person name="Gamez R.M."/>
            <person name="Rodriguez F."/>
            <person name="Bernal J.F."/>
            <person name="Agarwala R."/>
            <person name="Landsman D."/>
            <person name="Marino-Ramirez L."/>
        </authorList>
    </citation>
    <scope>NUCLEOTIDE SEQUENCE [LARGE SCALE GENOMIC DNA]</scope>
    <source>
        <strain evidence="4">Ps006</strain>
    </source>
</reference>
<sequence length="204" mass="21926">MQAHKTAIVLIEFQNDFTTPGGVFHDAVKDVMQTSNMLANTATTIEQARKLGVTIIHMPIQFAVGYPELTLRAYGILKGVVDAGAFRAGSWGAEISDALSRDPADILVEGKRGLDAFASTGLDLVLRNNGIQNLVVAGFLTNCCVEGTVRSGYEKGYDVITLTDCTATFSDEQQHAAEHFTLPMFSQALKHTAFLTALKASENG</sequence>
<evidence type="ECO:0000313" key="3">
    <source>
        <dbReference type="EMBL" id="KWU52806.1"/>
    </source>
</evidence>
<dbReference type="PANTHER" id="PTHR43540:SF16">
    <property type="entry name" value="ISOCHORISMATASE-LIKE DOMAIN-CONTAINING PROTEIN"/>
    <property type="match status" value="1"/>
</dbReference>
<evidence type="ECO:0000256" key="1">
    <source>
        <dbReference type="ARBA" id="ARBA00022801"/>
    </source>
</evidence>
<name>A0A109FQ84_9PSED</name>
<keyword evidence="1" id="KW-0378">Hydrolase</keyword>
<accession>A0A109FQ84</accession>
<protein>
    <submittedName>
        <fullName evidence="3">Isochorismatase</fullName>
    </submittedName>
</protein>
<dbReference type="GO" id="GO:0016787">
    <property type="term" value="F:hydrolase activity"/>
    <property type="evidence" value="ECO:0007669"/>
    <property type="project" value="UniProtKB-KW"/>
</dbReference>
<dbReference type="RefSeq" id="WP_060752749.1">
    <property type="nucleotide sequence ID" value="NZ_CP092411.1"/>
</dbReference>
<dbReference type="Proteomes" id="UP000067111">
    <property type="component" value="Unassembled WGS sequence"/>
</dbReference>